<feature type="compositionally biased region" description="Basic residues" evidence="1">
    <location>
        <begin position="101"/>
        <end position="114"/>
    </location>
</feature>
<evidence type="ECO:0000256" key="1">
    <source>
        <dbReference type="SAM" id="MobiDB-lite"/>
    </source>
</evidence>
<proteinExistence type="predicted"/>
<dbReference type="Proteomes" id="UP000251584">
    <property type="component" value="Unassembled WGS sequence"/>
</dbReference>
<feature type="region of interest" description="Disordered" evidence="1">
    <location>
        <begin position="94"/>
        <end position="129"/>
    </location>
</feature>
<accession>A0A2X2WLH4</accession>
<evidence type="ECO:0000313" key="3">
    <source>
        <dbReference type="Proteomes" id="UP000251584"/>
    </source>
</evidence>
<name>A0A2X2WLH4_CITKO</name>
<evidence type="ECO:0000313" key="2">
    <source>
        <dbReference type="EMBL" id="SQB40407.1"/>
    </source>
</evidence>
<gene>
    <name evidence="2" type="primary">bcsC_4</name>
    <name evidence="2" type="ORF">NCTC10786_05508</name>
</gene>
<dbReference type="EMBL" id="UAVY01000010">
    <property type="protein sequence ID" value="SQB40407.1"/>
    <property type="molecule type" value="Genomic_DNA"/>
</dbReference>
<sequence length="129" mass="13966">MMRFLAREPGNVDARLGLTEVYIAQGDNAAARVELAKLPAPATGSRCPSICSAVWRGPRRNWAIPSAAQQTFNTIVPQAKSQPPSMETAMVLRDAAGFQAPKRRNRSRRLRRTKTPMVASGITPTPPAG</sequence>
<organism evidence="2 3">
    <name type="scientific">Citrobacter koseri</name>
    <name type="common">Citrobacter diversus</name>
    <dbReference type="NCBI Taxonomy" id="545"/>
    <lineage>
        <taxon>Bacteria</taxon>
        <taxon>Pseudomonadati</taxon>
        <taxon>Pseudomonadota</taxon>
        <taxon>Gammaproteobacteria</taxon>
        <taxon>Enterobacterales</taxon>
        <taxon>Enterobacteriaceae</taxon>
        <taxon>Citrobacter</taxon>
    </lineage>
</organism>
<protein>
    <submittedName>
        <fullName evidence="2">Cellulose synthase subunit BcsC</fullName>
    </submittedName>
</protein>
<reference evidence="2 3" key="1">
    <citation type="submission" date="2018-06" db="EMBL/GenBank/DDBJ databases">
        <authorList>
            <consortium name="Pathogen Informatics"/>
            <person name="Doyle S."/>
        </authorList>
    </citation>
    <scope>NUCLEOTIDE SEQUENCE [LARGE SCALE GENOMIC DNA]</scope>
    <source>
        <strain evidence="2 3">NCTC10786</strain>
    </source>
</reference>
<dbReference type="AlphaFoldDB" id="A0A2X2WLH4"/>
<dbReference type="Pfam" id="PF14559">
    <property type="entry name" value="TPR_19"/>
    <property type="match status" value="1"/>
</dbReference>